<dbReference type="InterPro" id="IPR011990">
    <property type="entry name" value="TPR-like_helical_dom_sf"/>
</dbReference>
<name>A0A9W6SE63_9ACTN</name>
<dbReference type="GO" id="GO:0003677">
    <property type="term" value="F:DNA binding"/>
    <property type="evidence" value="ECO:0007669"/>
    <property type="project" value="UniProtKB-UniRule"/>
</dbReference>
<dbReference type="PRINTS" id="PR00364">
    <property type="entry name" value="DISEASERSIST"/>
</dbReference>
<accession>A0A9W6SE63</accession>
<dbReference type="InterPro" id="IPR002182">
    <property type="entry name" value="NB-ARC"/>
</dbReference>
<feature type="domain" description="OmpR/PhoB-type" evidence="7">
    <location>
        <begin position="12"/>
        <end position="114"/>
    </location>
</feature>
<keyword evidence="5" id="KW-0804">Transcription</keyword>
<keyword evidence="2" id="KW-0677">Repeat</keyword>
<comment type="similarity">
    <text evidence="1">Belongs to the AfsR/DnrI/RedD regulatory family.</text>
</comment>
<evidence type="ECO:0000256" key="2">
    <source>
        <dbReference type="ARBA" id="ARBA00022737"/>
    </source>
</evidence>
<dbReference type="SMART" id="SM01043">
    <property type="entry name" value="BTAD"/>
    <property type="match status" value="1"/>
</dbReference>
<dbReference type="SUPFAM" id="SSF48452">
    <property type="entry name" value="TPR-like"/>
    <property type="match status" value="1"/>
</dbReference>
<evidence type="ECO:0000259" key="7">
    <source>
        <dbReference type="PROSITE" id="PS51755"/>
    </source>
</evidence>
<evidence type="ECO:0000256" key="3">
    <source>
        <dbReference type="ARBA" id="ARBA00023015"/>
    </source>
</evidence>
<keyword evidence="3" id="KW-0805">Transcription regulation</keyword>
<dbReference type="GO" id="GO:0006355">
    <property type="term" value="P:regulation of DNA-templated transcription"/>
    <property type="evidence" value="ECO:0007669"/>
    <property type="project" value="InterPro"/>
</dbReference>
<keyword evidence="9" id="KW-1185">Reference proteome</keyword>
<evidence type="ECO:0000256" key="1">
    <source>
        <dbReference type="ARBA" id="ARBA00005820"/>
    </source>
</evidence>
<dbReference type="EMBL" id="BSTK01000023">
    <property type="protein sequence ID" value="GLY91949.1"/>
    <property type="molecule type" value="Genomic_DNA"/>
</dbReference>
<evidence type="ECO:0000313" key="9">
    <source>
        <dbReference type="Proteomes" id="UP001165074"/>
    </source>
</evidence>
<protein>
    <recommendedName>
        <fullName evidence="7">OmpR/PhoB-type domain-containing protein</fullName>
    </recommendedName>
</protein>
<dbReference type="InterPro" id="IPR036388">
    <property type="entry name" value="WH-like_DNA-bd_sf"/>
</dbReference>
<dbReference type="InterPro" id="IPR051677">
    <property type="entry name" value="AfsR-DnrI-RedD_regulator"/>
</dbReference>
<gene>
    <name evidence="8" type="ORF">Airi02_098770</name>
</gene>
<reference evidence="8" key="1">
    <citation type="submission" date="2023-03" db="EMBL/GenBank/DDBJ databases">
        <title>Actinoallomurus iriomotensis NBRC 103684.</title>
        <authorList>
            <person name="Ichikawa N."/>
            <person name="Sato H."/>
            <person name="Tonouchi N."/>
        </authorList>
    </citation>
    <scope>NUCLEOTIDE SEQUENCE</scope>
    <source>
        <strain evidence="8">NBRC 103684</strain>
    </source>
</reference>
<dbReference type="InterPro" id="IPR042197">
    <property type="entry name" value="Apaf_helical"/>
</dbReference>
<proteinExistence type="inferred from homology"/>
<evidence type="ECO:0000256" key="6">
    <source>
        <dbReference type="PROSITE-ProRule" id="PRU01091"/>
    </source>
</evidence>
<dbReference type="Gene3D" id="1.10.8.430">
    <property type="entry name" value="Helical domain of apoptotic protease-activating factors"/>
    <property type="match status" value="1"/>
</dbReference>
<dbReference type="Proteomes" id="UP001165074">
    <property type="component" value="Unassembled WGS sequence"/>
</dbReference>
<dbReference type="Gene3D" id="3.40.50.300">
    <property type="entry name" value="P-loop containing nucleotide triphosphate hydrolases"/>
    <property type="match status" value="1"/>
</dbReference>
<evidence type="ECO:0000256" key="5">
    <source>
        <dbReference type="ARBA" id="ARBA00023163"/>
    </source>
</evidence>
<dbReference type="SUPFAM" id="SSF52540">
    <property type="entry name" value="P-loop containing nucleoside triphosphate hydrolases"/>
    <property type="match status" value="1"/>
</dbReference>
<dbReference type="CDD" id="cd15831">
    <property type="entry name" value="BTAD"/>
    <property type="match status" value="1"/>
</dbReference>
<sequence>MYDSGQASDDSSGILGVFRQMKYGVLGALTATGSEPLVLRPRERSIVALLLINRNHVLSTSRIVDELWSSRPPESANNLVQQYVSRIRGQLRDRGDDAAAESLRTCGPGYLLRCDDTELDSVCFESMLDNARDALAKRRYKTAARLLSDGLRIWRGAPFLDIPRMPTVVAEACRLEEQRLRAVEERFDAELALGHHTGLVGELTALVAIHPFRERLRGQLMLALYRSGRQVEALEQYRDTRRMMMSELGVEPGYELRRLERAILNSAPDLTAPENVVARWPVPAQLPSCIGDFTGRSREVAHGCEVLRGDRRAGEWRSLPVLKLVGKPGVGKTTLAVQIAHQVRRDFPDGQLFVDLDGLGPRPLQPSYVLGRFLRTLGVPAADLPGDAEERREYFLSLTADRRLLLVLDNCADEAQIRPLLPGSAGCAVIITGRQSLAGLEGARHLVVDAFGPEEAVELLSRVSGSEPAVSRTRTAAEVVRLCQHLPLAIRIAGSILAVSPSATLDGVAGRLRTAPLDELTIGDLSMRSSIRLSYERLDSRAKRAFRRLALLQTSHFADWSCAAVTGEGITYAGRLLDHLAQHHLLESVRVPGGHVRYFFDGILRAFAQERARVEEPADVRHAVDARPVAGAVPAIGLRLKC</sequence>
<dbReference type="Gene3D" id="1.10.10.10">
    <property type="entry name" value="Winged helix-like DNA-binding domain superfamily/Winged helix DNA-binding domain"/>
    <property type="match status" value="1"/>
</dbReference>
<evidence type="ECO:0000313" key="8">
    <source>
        <dbReference type="EMBL" id="GLY91949.1"/>
    </source>
</evidence>
<dbReference type="GO" id="GO:0000160">
    <property type="term" value="P:phosphorelay signal transduction system"/>
    <property type="evidence" value="ECO:0007669"/>
    <property type="project" value="InterPro"/>
</dbReference>
<feature type="DNA-binding region" description="OmpR/PhoB-type" evidence="6">
    <location>
        <begin position="12"/>
        <end position="114"/>
    </location>
</feature>
<dbReference type="InterPro" id="IPR005158">
    <property type="entry name" value="BTAD"/>
</dbReference>
<keyword evidence="4 6" id="KW-0238">DNA-binding</keyword>
<dbReference type="Pfam" id="PF00931">
    <property type="entry name" value="NB-ARC"/>
    <property type="match status" value="1"/>
</dbReference>
<dbReference type="SUPFAM" id="SSF46894">
    <property type="entry name" value="C-terminal effector domain of the bipartite response regulators"/>
    <property type="match status" value="1"/>
</dbReference>
<dbReference type="GO" id="GO:0043531">
    <property type="term" value="F:ADP binding"/>
    <property type="evidence" value="ECO:0007669"/>
    <property type="project" value="InterPro"/>
</dbReference>
<dbReference type="InterPro" id="IPR001867">
    <property type="entry name" value="OmpR/PhoB-type_DNA-bd"/>
</dbReference>
<dbReference type="InterPro" id="IPR016032">
    <property type="entry name" value="Sig_transdc_resp-reg_C-effctor"/>
</dbReference>
<dbReference type="Pfam" id="PF03704">
    <property type="entry name" value="BTAD"/>
    <property type="match status" value="1"/>
</dbReference>
<dbReference type="PANTHER" id="PTHR35807">
    <property type="entry name" value="TRANSCRIPTIONAL REGULATOR REDD-RELATED"/>
    <property type="match status" value="1"/>
</dbReference>
<comment type="caution">
    <text evidence="8">The sequence shown here is derived from an EMBL/GenBank/DDBJ whole genome shotgun (WGS) entry which is preliminary data.</text>
</comment>
<dbReference type="AlphaFoldDB" id="A0A9W6SE63"/>
<dbReference type="Pfam" id="PF00486">
    <property type="entry name" value="Trans_reg_C"/>
    <property type="match status" value="1"/>
</dbReference>
<evidence type="ECO:0000256" key="4">
    <source>
        <dbReference type="ARBA" id="ARBA00023125"/>
    </source>
</evidence>
<dbReference type="Gene3D" id="1.25.40.10">
    <property type="entry name" value="Tetratricopeptide repeat domain"/>
    <property type="match status" value="1"/>
</dbReference>
<dbReference type="SMART" id="SM00862">
    <property type="entry name" value="Trans_reg_C"/>
    <property type="match status" value="1"/>
</dbReference>
<dbReference type="PROSITE" id="PS51755">
    <property type="entry name" value="OMPR_PHOB"/>
    <property type="match status" value="1"/>
</dbReference>
<dbReference type="InterPro" id="IPR027417">
    <property type="entry name" value="P-loop_NTPase"/>
</dbReference>
<dbReference type="PANTHER" id="PTHR35807:SF1">
    <property type="entry name" value="TRANSCRIPTIONAL REGULATOR REDD"/>
    <property type="match status" value="1"/>
</dbReference>
<organism evidence="8 9">
    <name type="scientific">Actinoallomurus iriomotensis</name>
    <dbReference type="NCBI Taxonomy" id="478107"/>
    <lineage>
        <taxon>Bacteria</taxon>
        <taxon>Bacillati</taxon>
        <taxon>Actinomycetota</taxon>
        <taxon>Actinomycetes</taxon>
        <taxon>Streptosporangiales</taxon>
        <taxon>Thermomonosporaceae</taxon>
        <taxon>Actinoallomurus</taxon>
    </lineage>
</organism>